<dbReference type="Proteomes" id="UP000692954">
    <property type="component" value="Unassembled WGS sequence"/>
</dbReference>
<evidence type="ECO:0000313" key="2">
    <source>
        <dbReference type="Proteomes" id="UP000692954"/>
    </source>
</evidence>
<name>A0A8S1RSP9_9CILI</name>
<protein>
    <submittedName>
        <fullName evidence="1">Uncharacterized protein</fullName>
    </submittedName>
</protein>
<comment type="caution">
    <text evidence="1">The sequence shown here is derived from an EMBL/GenBank/DDBJ whole genome shotgun (WGS) entry which is preliminary data.</text>
</comment>
<sequence length="63" mass="7530">MFYLNFQTFRTIKIMSYAFAIIQTTRNTGCTNKSKQAKKRMVSEYCTNLMIKQEILYFNTQNI</sequence>
<reference evidence="1" key="1">
    <citation type="submission" date="2021-01" db="EMBL/GenBank/DDBJ databases">
        <authorList>
            <consortium name="Genoscope - CEA"/>
            <person name="William W."/>
        </authorList>
    </citation>
    <scope>NUCLEOTIDE SEQUENCE</scope>
</reference>
<gene>
    <name evidence="1" type="ORF">PSON_ATCC_30995.1.T2700019</name>
</gene>
<dbReference type="EMBL" id="CAJJDN010000270">
    <property type="protein sequence ID" value="CAD8130232.1"/>
    <property type="molecule type" value="Genomic_DNA"/>
</dbReference>
<proteinExistence type="predicted"/>
<accession>A0A8S1RSP9</accession>
<keyword evidence="2" id="KW-1185">Reference proteome</keyword>
<dbReference type="AlphaFoldDB" id="A0A8S1RSP9"/>
<organism evidence="1 2">
    <name type="scientific">Paramecium sonneborni</name>
    <dbReference type="NCBI Taxonomy" id="65129"/>
    <lineage>
        <taxon>Eukaryota</taxon>
        <taxon>Sar</taxon>
        <taxon>Alveolata</taxon>
        <taxon>Ciliophora</taxon>
        <taxon>Intramacronucleata</taxon>
        <taxon>Oligohymenophorea</taxon>
        <taxon>Peniculida</taxon>
        <taxon>Parameciidae</taxon>
        <taxon>Paramecium</taxon>
    </lineage>
</organism>
<evidence type="ECO:0000313" key="1">
    <source>
        <dbReference type="EMBL" id="CAD8130232.1"/>
    </source>
</evidence>